<dbReference type="GO" id="GO:0005524">
    <property type="term" value="F:ATP binding"/>
    <property type="evidence" value="ECO:0007669"/>
    <property type="project" value="UniProtKB-KW"/>
</dbReference>
<evidence type="ECO:0000256" key="4">
    <source>
        <dbReference type="ARBA" id="ARBA00022840"/>
    </source>
</evidence>
<keyword evidence="6 8" id="KW-0520">NAD</keyword>
<gene>
    <name evidence="9" type="primary">ppnK</name>
    <name evidence="8" type="synonym">nadK</name>
    <name evidence="9" type="ORF">A5892_13085</name>
</gene>
<comment type="catalytic activity">
    <reaction evidence="7 8">
        <text>NAD(+) + ATP = ADP + NADP(+) + H(+)</text>
        <dbReference type="Rhea" id="RHEA:18629"/>
        <dbReference type="ChEBI" id="CHEBI:15378"/>
        <dbReference type="ChEBI" id="CHEBI:30616"/>
        <dbReference type="ChEBI" id="CHEBI:57540"/>
        <dbReference type="ChEBI" id="CHEBI:58349"/>
        <dbReference type="ChEBI" id="CHEBI:456216"/>
        <dbReference type="EC" id="2.7.1.23"/>
    </reaction>
</comment>
<dbReference type="GO" id="GO:0006741">
    <property type="term" value="P:NADP+ biosynthetic process"/>
    <property type="evidence" value="ECO:0007669"/>
    <property type="project" value="UniProtKB-UniRule"/>
</dbReference>
<dbReference type="EC" id="2.7.1.23" evidence="8"/>
<dbReference type="PANTHER" id="PTHR20275">
    <property type="entry name" value="NAD KINASE"/>
    <property type="match status" value="1"/>
</dbReference>
<dbReference type="InterPro" id="IPR017438">
    <property type="entry name" value="ATP-NAD_kinase_N"/>
</dbReference>
<dbReference type="GO" id="GO:0019674">
    <property type="term" value="P:NAD+ metabolic process"/>
    <property type="evidence" value="ECO:0007669"/>
    <property type="project" value="InterPro"/>
</dbReference>
<proteinExistence type="inferred from homology"/>
<dbReference type="STRING" id="376489.A5892_13085"/>
<comment type="cofactor">
    <cofactor evidence="8">
        <name>a divalent metal cation</name>
        <dbReference type="ChEBI" id="CHEBI:60240"/>
    </cofactor>
</comment>
<dbReference type="GO" id="GO:0051287">
    <property type="term" value="F:NAD binding"/>
    <property type="evidence" value="ECO:0007669"/>
    <property type="project" value="UniProtKB-ARBA"/>
</dbReference>
<keyword evidence="8" id="KW-0963">Cytoplasm</keyword>
<dbReference type="NCBIfam" id="NF002306">
    <property type="entry name" value="PRK01231.1"/>
    <property type="match status" value="1"/>
</dbReference>
<dbReference type="HAMAP" id="MF_00361">
    <property type="entry name" value="NAD_kinase"/>
    <property type="match status" value="1"/>
</dbReference>
<keyword evidence="2 8" id="KW-0547">Nucleotide-binding</keyword>
<keyword evidence="4 8" id="KW-0067">ATP-binding</keyword>
<dbReference type="Gene3D" id="3.40.50.10330">
    <property type="entry name" value="Probable inorganic polyphosphate/atp-NAD kinase, domain 1"/>
    <property type="match status" value="1"/>
</dbReference>
<dbReference type="RefSeq" id="WP_064123180.1">
    <property type="nucleotide sequence ID" value="NZ_CP015243.1"/>
</dbReference>
<evidence type="ECO:0000313" key="10">
    <source>
        <dbReference type="Proteomes" id="UP000077875"/>
    </source>
</evidence>
<dbReference type="InterPro" id="IPR002504">
    <property type="entry name" value="NADK"/>
</dbReference>
<dbReference type="GO" id="GO:0003951">
    <property type="term" value="F:NAD+ kinase activity"/>
    <property type="evidence" value="ECO:0007669"/>
    <property type="project" value="UniProtKB-UniRule"/>
</dbReference>
<comment type="function">
    <text evidence="8">Involved in the regulation of the intracellular balance of NAD and NADP, and is a key enzyme in the biosynthesis of NADP. Catalyzes specifically the phosphorylation on 2'-hydroxyl of the adenosine moiety of NAD to yield NADP.</text>
</comment>
<keyword evidence="3 8" id="KW-0418">Kinase</keyword>
<dbReference type="EMBL" id="CP015243">
    <property type="protein sequence ID" value="ANF58287.1"/>
    <property type="molecule type" value="Genomic_DNA"/>
</dbReference>
<feature type="binding site" evidence="8">
    <location>
        <begin position="79"/>
        <end position="80"/>
    </location>
    <ligand>
        <name>NAD(+)</name>
        <dbReference type="ChEBI" id="CHEBI:57540"/>
    </ligand>
</feature>
<dbReference type="AlphaFoldDB" id="A0A172YGE9"/>
<feature type="binding site" evidence="8">
    <location>
        <position position="183"/>
    </location>
    <ligand>
        <name>NAD(+)</name>
        <dbReference type="ChEBI" id="CHEBI:57540"/>
    </ligand>
</feature>
<dbReference type="PANTHER" id="PTHR20275:SF0">
    <property type="entry name" value="NAD KINASE"/>
    <property type="match status" value="1"/>
</dbReference>
<protein>
    <recommendedName>
        <fullName evidence="8">NAD kinase</fullName>
        <ecNumber evidence="8">2.7.1.23</ecNumber>
    </recommendedName>
    <alternativeName>
        <fullName evidence="8">ATP-dependent NAD kinase</fullName>
    </alternativeName>
</protein>
<evidence type="ECO:0000256" key="3">
    <source>
        <dbReference type="ARBA" id="ARBA00022777"/>
    </source>
</evidence>
<feature type="binding site" evidence="8">
    <location>
        <begin position="194"/>
        <end position="199"/>
    </location>
    <ligand>
        <name>NAD(+)</name>
        <dbReference type="ChEBI" id="CHEBI:57540"/>
    </ligand>
</feature>
<keyword evidence="1 8" id="KW-0808">Transferase</keyword>
<reference evidence="9 10" key="1">
    <citation type="submission" date="2016-04" db="EMBL/GenBank/DDBJ databases">
        <title>Complete Genome Sequence of Halotalea alkalilenta IHB B 13600.</title>
        <authorList>
            <person name="Swarnkar M.K."/>
            <person name="Sharma A."/>
            <person name="Kaushal K."/>
            <person name="Soni R."/>
            <person name="Rana S."/>
            <person name="Singh A.K."/>
            <person name="Gulati A."/>
        </authorList>
    </citation>
    <scope>NUCLEOTIDE SEQUENCE [LARGE SCALE GENOMIC DNA]</scope>
    <source>
        <strain evidence="9 10">IHB B 13600</strain>
    </source>
</reference>
<dbReference type="GO" id="GO:0005737">
    <property type="term" value="C:cytoplasm"/>
    <property type="evidence" value="ECO:0007669"/>
    <property type="project" value="UniProtKB-SubCell"/>
</dbReference>
<keyword evidence="10" id="KW-1185">Reference proteome</keyword>
<feature type="binding site" evidence="8">
    <location>
        <position position="254"/>
    </location>
    <ligand>
        <name>NAD(+)</name>
        <dbReference type="ChEBI" id="CHEBI:57540"/>
    </ligand>
</feature>
<dbReference type="SUPFAM" id="SSF111331">
    <property type="entry name" value="NAD kinase/diacylglycerol kinase-like"/>
    <property type="match status" value="1"/>
</dbReference>
<dbReference type="Proteomes" id="UP000077875">
    <property type="component" value="Chromosome"/>
</dbReference>
<evidence type="ECO:0000256" key="8">
    <source>
        <dbReference type="HAMAP-Rule" id="MF_00361"/>
    </source>
</evidence>
<comment type="subcellular location">
    <subcellularLocation>
        <location evidence="8">Cytoplasm</location>
    </subcellularLocation>
</comment>
<sequence length="299" mass="32589">MAQFRTVGLIGRPGSRYTDETLRRLLRFLLARGHRVVLEEGVEYIDAAADEAVPNQHIMRAGLATLGANCDLAIVVGGDGSMLGAARSLCTSGTPVVGVNQGRVGFLTDISPDDMELKLAELLSGHFELEERFLLDSTVEREGVSVARAHALNDVVVHPGQVARMIEFDLYIDDLFVYRQRSDGIIIATPTGSTAYALSAGGPILHPKLDAVVLVPMFPHTLSSRPLVVPADSEIRLHVCGKLDQQPLLSCDGQTQLLTHAGDVLRIRRKPERLKLLHPLGHSYYESCRSKLGWSNNGQ</sequence>
<name>A0A172YGE9_9GAMM</name>
<dbReference type="KEGG" id="haa:A5892_13085"/>
<dbReference type="Pfam" id="PF20143">
    <property type="entry name" value="NAD_kinase_C"/>
    <property type="match status" value="1"/>
</dbReference>
<dbReference type="FunFam" id="2.60.200.30:FF:000009">
    <property type="entry name" value="Poly(P)/ATP NAD kinase"/>
    <property type="match status" value="1"/>
</dbReference>
<dbReference type="Gene3D" id="2.60.200.30">
    <property type="entry name" value="Probable inorganic polyphosphate/atp-NAD kinase, domain 2"/>
    <property type="match status" value="1"/>
</dbReference>
<dbReference type="InterPro" id="IPR017437">
    <property type="entry name" value="ATP-NAD_kinase_PpnK-typ_C"/>
</dbReference>
<organism evidence="9 10">
    <name type="scientific">Halotalea alkalilenta</name>
    <dbReference type="NCBI Taxonomy" id="376489"/>
    <lineage>
        <taxon>Bacteria</taxon>
        <taxon>Pseudomonadati</taxon>
        <taxon>Pseudomonadota</taxon>
        <taxon>Gammaproteobacteria</taxon>
        <taxon>Oceanospirillales</taxon>
        <taxon>Halomonadaceae</taxon>
        <taxon>Halotalea</taxon>
    </lineage>
</organism>
<dbReference type="GO" id="GO:0046872">
    <property type="term" value="F:metal ion binding"/>
    <property type="evidence" value="ECO:0007669"/>
    <property type="project" value="UniProtKB-UniRule"/>
</dbReference>
<feature type="binding site" evidence="8">
    <location>
        <position position="164"/>
    </location>
    <ligand>
        <name>NAD(+)</name>
        <dbReference type="ChEBI" id="CHEBI:57540"/>
    </ligand>
</feature>
<feature type="active site" description="Proton acceptor" evidence="8">
    <location>
        <position position="79"/>
    </location>
</feature>
<comment type="caution">
    <text evidence="8">Lacks conserved residue(s) required for the propagation of feature annotation.</text>
</comment>
<feature type="binding site" evidence="8">
    <location>
        <begin position="153"/>
        <end position="154"/>
    </location>
    <ligand>
        <name>NAD(+)</name>
        <dbReference type="ChEBI" id="CHEBI:57540"/>
    </ligand>
</feature>
<accession>A0A172YGE9</accession>
<evidence type="ECO:0000256" key="1">
    <source>
        <dbReference type="ARBA" id="ARBA00022679"/>
    </source>
</evidence>
<dbReference type="InterPro" id="IPR016064">
    <property type="entry name" value="NAD/diacylglycerol_kinase_sf"/>
</dbReference>
<evidence type="ECO:0000256" key="6">
    <source>
        <dbReference type="ARBA" id="ARBA00023027"/>
    </source>
</evidence>
<feature type="binding site" evidence="8">
    <location>
        <position position="181"/>
    </location>
    <ligand>
        <name>NAD(+)</name>
        <dbReference type="ChEBI" id="CHEBI:57540"/>
    </ligand>
</feature>
<comment type="similarity">
    <text evidence="8">Belongs to the NAD kinase family.</text>
</comment>
<evidence type="ECO:0000313" key="9">
    <source>
        <dbReference type="EMBL" id="ANF58287.1"/>
    </source>
</evidence>
<keyword evidence="5 8" id="KW-0521">NADP</keyword>
<evidence type="ECO:0000256" key="2">
    <source>
        <dbReference type="ARBA" id="ARBA00022741"/>
    </source>
</evidence>
<evidence type="ECO:0000256" key="5">
    <source>
        <dbReference type="ARBA" id="ARBA00022857"/>
    </source>
</evidence>
<evidence type="ECO:0000256" key="7">
    <source>
        <dbReference type="ARBA" id="ARBA00047925"/>
    </source>
</evidence>
<dbReference type="Pfam" id="PF01513">
    <property type="entry name" value="NAD_kinase"/>
    <property type="match status" value="1"/>
</dbReference>